<feature type="domain" description="Trichome birefringence-like C-terminal" evidence="2">
    <location>
        <begin position="6"/>
        <end position="104"/>
    </location>
</feature>
<dbReference type="Proteomes" id="UP000237105">
    <property type="component" value="Unassembled WGS sequence"/>
</dbReference>
<reference evidence="4" key="1">
    <citation type="submission" date="2016-06" db="EMBL/GenBank/DDBJ databases">
        <title>Parallel loss of symbiosis genes in relatives of nitrogen-fixing non-legume Parasponia.</title>
        <authorList>
            <person name="Van Velzen R."/>
            <person name="Holmer R."/>
            <person name="Bu F."/>
            <person name="Rutten L."/>
            <person name="Van Zeijl A."/>
            <person name="Liu W."/>
            <person name="Santuari L."/>
            <person name="Cao Q."/>
            <person name="Sharma T."/>
            <person name="Shen D."/>
            <person name="Roswanjaya Y."/>
            <person name="Wardhani T."/>
            <person name="Kalhor M.S."/>
            <person name="Jansen J."/>
            <person name="Van den Hoogen J."/>
            <person name="Gungor B."/>
            <person name="Hartog M."/>
            <person name="Hontelez J."/>
            <person name="Verver J."/>
            <person name="Yang W.-C."/>
            <person name="Schijlen E."/>
            <person name="Repin R."/>
            <person name="Schilthuizen M."/>
            <person name="Schranz E."/>
            <person name="Heidstra R."/>
            <person name="Miyata K."/>
            <person name="Fedorova E."/>
            <person name="Kohlen W."/>
            <person name="Bisseling T."/>
            <person name="Smit S."/>
            <person name="Geurts R."/>
        </authorList>
    </citation>
    <scope>NUCLEOTIDE SEQUENCE [LARGE SCALE GENOMIC DNA]</scope>
    <source>
        <strain evidence="4">cv. WU1-14</strain>
    </source>
</reference>
<dbReference type="Pfam" id="PF13839">
    <property type="entry name" value="PC-Esterase"/>
    <property type="match status" value="1"/>
</dbReference>
<dbReference type="AlphaFoldDB" id="A0A2P5AVU5"/>
<sequence length="108" mass="12549">MGSGTREGECKRTEPVLGIEMKLSEFEVELYLGQIEELRVVEREGKKKGLKFRLMDITEAMVVRPDGLPNQFGHWPRENVTIADCVRWCLPGPIFTWNEFLLQMLKHD</sequence>
<dbReference type="InterPro" id="IPR029962">
    <property type="entry name" value="TBL"/>
</dbReference>
<dbReference type="GO" id="GO:0005794">
    <property type="term" value="C:Golgi apparatus"/>
    <property type="evidence" value="ECO:0007669"/>
    <property type="project" value="TreeGrafter"/>
</dbReference>
<proteinExistence type="inferred from homology"/>
<dbReference type="STRING" id="3476.A0A2P5AVU5"/>
<evidence type="ECO:0000256" key="1">
    <source>
        <dbReference type="ARBA" id="ARBA00007727"/>
    </source>
</evidence>
<evidence type="ECO:0000313" key="3">
    <source>
        <dbReference type="EMBL" id="PON40601.1"/>
    </source>
</evidence>
<organism evidence="3 4">
    <name type="scientific">Parasponia andersonii</name>
    <name type="common">Sponia andersonii</name>
    <dbReference type="NCBI Taxonomy" id="3476"/>
    <lineage>
        <taxon>Eukaryota</taxon>
        <taxon>Viridiplantae</taxon>
        <taxon>Streptophyta</taxon>
        <taxon>Embryophyta</taxon>
        <taxon>Tracheophyta</taxon>
        <taxon>Spermatophyta</taxon>
        <taxon>Magnoliopsida</taxon>
        <taxon>eudicotyledons</taxon>
        <taxon>Gunneridae</taxon>
        <taxon>Pentapetalae</taxon>
        <taxon>rosids</taxon>
        <taxon>fabids</taxon>
        <taxon>Rosales</taxon>
        <taxon>Cannabaceae</taxon>
        <taxon>Parasponia</taxon>
    </lineage>
</organism>
<accession>A0A2P5AVU5</accession>
<name>A0A2P5AVU5_PARAD</name>
<dbReference type="EMBL" id="JXTB01000435">
    <property type="protein sequence ID" value="PON40601.1"/>
    <property type="molecule type" value="Genomic_DNA"/>
</dbReference>
<keyword evidence="4" id="KW-1185">Reference proteome</keyword>
<dbReference type="OrthoDB" id="630188at2759"/>
<evidence type="ECO:0000259" key="2">
    <source>
        <dbReference type="Pfam" id="PF13839"/>
    </source>
</evidence>
<evidence type="ECO:0000313" key="4">
    <source>
        <dbReference type="Proteomes" id="UP000237105"/>
    </source>
</evidence>
<gene>
    <name evidence="3" type="ORF">PanWU01x14_296230</name>
</gene>
<dbReference type="PANTHER" id="PTHR32285:SF167">
    <property type="entry name" value="TRICHOME BIREFRINGENCE-LIKE N-TERMINAL DOMAIN-CONTAINING PROTEIN"/>
    <property type="match status" value="1"/>
</dbReference>
<comment type="similarity">
    <text evidence="1">Belongs to the PC-esterase family. TBL subfamily.</text>
</comment>
<dbReference type="PANTHER" id="PTHR32285">
    <property type="entry name" value="PROTEIN TRICHOME BIREFRINGENCE-LIKE 9-RELATED"/>
    <property type="match status" value="1"/>
</dbReference>
<comment type="caution">
    <text evidence="3">The sequence shown here is derived from an EMBL/GenBank/DDBJ whole genome shotgun (WGS) entry which is preliminary data.</text>
</comment>
<dbReference type="InterPro" id="IPR026057">
    <property type="entry name" value="TBL_C"/>
</dbReference>
<protein>
    <submittedName>
        <fullName evidence="3">Trichome birefringence-like family</fullName>
    </submittedName>
</protein>
<dbReference type="GO" id="GO:0016413">
    <property type="term" value="F:O-acetyltransferase activity"/>
    <property type="evidence" value="ECO:0007669"/>
    <property type="project" value="InterPro"/>
</dbReference>